<keyword evidence="3" id="KW-1185">Reference proteome</keyword>
<dbReference type="AlphaFoldDB" id="A0AA88DZF9"/>
<feature type="domain" description="MULE transposase" evidence="1">
    <location>
        <begin position="26"/>
        <end position="109"/>
    </location>
</feature>
<organism evidence="2 3">
    <name type="scientific">Ficus carica</name>
    <name type="common">Common fig</name>
    <dbReference type="NCBI Taxonomy" id="3494"/>
    <lineage>
        <taxon>Eukaryota</taxon>
        <taxon>Viridiplantae</taxon>
        <taxon>Streptophyta</taxon>
        <taxon>Embryophyta</taxon>
        <taxon>Tracheophyta</taxon>
        <taxon>Spermatophyta</taxon>
        <taxon>Magnoliopsida</taxon>
        <taxon>eudicotyledons</taxon>
        <taxon>Gunneridae</taxon>
        <taxon>Pentapetalae</taxon>
        <taxon>rosids</taxon>
        <taxon>fabids</taxon>
        <taxon>Rosales</taxon>
        <taxon>Moraceae</taxon>
        <taxon>Ficeae</taxon>
        <taxon>Ficus</taxon>
    </lineage>
</organism>
<comment type="caution">
    <text evidence="2">The sequence shown here is derived from an EMBL/GenBank/DDBJ whole genome shotgun (WGS) entry which is preliminary data.</text>
</comment>
<protein>
    <recommendedName>
        <fullName evidence="1">MULE transposase domain-containing protein</fullName>
    </recommendedName>
</protein>
<evidence type="ECO:0000313" key="3">
    <source>
        <dbReference type="Proteomes" id="UP001187192"/>
    </source>
</evidence>
<proteinExistence type="predicted"/>
<accession>A0AA88DZF9</accession>
<sequence length="301" mass="34966">MCLAASKQGWPHCRPVIVVAESAIKARFGGMLLVACGHDADGSIFPLAFGIVPSETNELWKWFFEKLRDSIGTRESLAIVTDRHKGIEYTVSIVYPDVDFGICVQHLVASLKTMYKDFKGLMKTYFDSASRAYLVSEHQHYMESIRNRNPDMHRYLLQADPKKWSRAYFNGRRYAIMTINIVESLNSIKWKAKLMLVGFLVEWLRELLQRWFFKRREKALKLTPKLTPKAENFFAYIRRVEMFLKKSDPKLSILPRQSVVPEGQRFLGFCPKVRNQRLFDAADVMVIDTIGKLVLIQYHYA</sequence>
<reference evidence="2" key="1">
    <citation type="submission" date="2023-07" db="EMBL/GenBank/DDBJ databases">
        <title>draft genome sequence of fig (Ficus carica).</title>
        <authorList>
            <person name="Takahashi T."/>
            <person name="Nishimura K."/>
        </authorList>
    </citation>
    <scope>NUCLEOTIDE SEQUENCE</scope>
</reference>
<dbReference type="InterPro" id="IPR018289">
    <property type="entry name" value="MULE_transposase_dom"/>
</dbReference>
<gene>
    <name evidence="2" type="ORF">TIFTF001_032889</name>
</gene>
<dbReference type="EMBL" id="BTGU01000160">
    <property type="protein sequence ID" value="GMN63835.1"/>
    <property type="molecule type" value="Genomic_DNA"/>
</dbReference>
<name>A0AA88DZF9_FICCA</name>
<evidence type="ECO:0000259" key="1">
    <source>
        <dbReference type="Pfam" id="PF10551"/>
    </source>
</evidence>
<evidence type="ECO:0000313" key="2">
    <source>
        <dbReference type="EMBL" id="GMN63835.1"/>
    </source>
</evidence>
<dbReference type="Proteomes" id="UP001187192">
    <property type="component" value="Unassembled WGS sequence"/>
</dbReference>
<dbReference type="PANTHER" id="PTHR31973">
    <property type="entry name" value="POLYPROTEIN, PUTATIVE-RELATED"/>
    <property type="match status" value="1"/>
</dbReference>
<dbReference type="Pfam" id="PF10551">
    <property type="entry name" value="MULE"/>
    <property type="match status" value="1"/>
</dbReference>
<dbReference type="PANTHER" id="PTHR31973:SF113">
    <property type="entry name" value="PROTEIN FAR1-RELATED SEQUENCE 5-LIKE"/>
    <property type="match status" value="1"/>
</dbReference>